<sequence>MGYVVVGFIDDDPAKHGFGIHGVPILGLATAMEQIAASGVEEVIIAMPSAPATRREAV</sequence>
<name>A0A6I5ZTK4_9FIRM</name>
<dbReference type="Proteomes" id="UP000425916">
    <property type="component" value="Chromosome"/>
</dbReference>
<accession>A0A6I5ZTK4</accession>
<dbReference type="OrthoDB" id="526037at2"/>
<evidence type="ECO:0000313" key="1">
    <source>
        <dbReference type="EMBL" id="QGP92711.1"/>
    </source>
</evidence>
<proteinExistence type="predicted"/>
<organism evidence="1 2">
    <name type="scientific">Neomoorella glycerini</name>
    <dbReference type="NCBI Taxonomy" id="55779"/>
    <lineage>
        <taxon>Bacteria</taxon>
        <taxon>Bacillati</taxon>
        <taxon>Bacillota</taxon>
        <taxon>Clostridia</taxon>
        <taxon>Neomoorellales</taxon>
        <taxon>Neomoorellaceae</taxon>
        <taxon>Neomoorella</taxon>
    </lineage>
</organism>
<dbReference type="AlphaFoldDB" id="A0A6I5ZTK4"/>
<evidence type="ECO:0000313" key="2">
    <source>
        <dbReference type="Proteomes" id="UP000425916"/>
    </source>
</evidence>
<dbReference type="RefSeq" id="WP_156273623.1">
    <property type="nucleotide sequence ID" value="NZ_CP046244.1"/>
</dbReference>
<protein>
    <submittedName>
        <fullName evidence="1">Uncharacterized protein</fullName>
    </submittedName>
</protein>
<gene>
    <name evidence="1" type="ORF">MGLY_21000</name>
</gene>
<dbReference type="EMBL" id="CP046244">
    <property type="protein sequence ID" value="QGP92711.1"/>
    <property type="molecule type" value="Genomic_DNA"/>
</dbReference>
<keyword evidence="2" id="KW-1185">Reference proteome</keyword>
<dbReference type="InterPro" id="IPR036291">
    <property type="entry name" value="NAD(P)-bd_dom_sf"/>
</dbReference>
<dbReference type="Gene3D" id="3.40.50.720">
    <property type="entry name" value="NAD(P)-binding Rossmann-like Domain"/>
    <property type="match status" value="1"/>
</dbReference>
<dbReference type="SUPFAM" id="SSF51735">
    <property type="entry name" value="NAD(P)-binding Rossmann-fold domains"/>
    <property type="match status" value="1"/>
</dbReference>
<reference evidence="1 2" key="1">
    <citation type="submission" date="2019-11" db="EMBL/GenBank/DDBJ databases">
        <title>Genome sequence of Moorella glycerini DSM11254.</title>
        <authorList>
            <person name="Poehlein A."/>
            <person name="Boeer T."/>
            <person name="Daniel R."/>
        </authorList>
    </citation>
    <scope>NUCLEOTIDE SEQUENCE [LARGE SCALE GENOMIC DNA]</scope>
    <source>
        <strain evidence="1 2">DSM 11254</strain>
    </source>
</reference>